<keyword evidence="4 9" id="KW-0808">Transferase</keyword>
<dbReference type="EMBL" id="DSVQ01000003">
    <property type="protein sequence ID" value="HGT37799.1"/>
    <property type="molecule type" value="Genomic_DNA"/>
</dbReference>
<feature type="transmembrane region" description="Helical" evidence="10">
    <location>
        <begin position="330"/>
        <end position="348"/>
    </location>
</feature>
<feature type="transmembrane region" description="Helical" evidence="10">
    <location>
        <begin position="33"/>
        <end position="54"/>
    </location>
</feature>
<dbReference type="PIRSF" id="PIRSF500217">
    <property type="entry name" value="AlgI"/>
    <property type="match status" value="1"/>
</dbReference>
<gene>
    <name evidence="11" type="ORF">ENS64_00800</name>
</gene>
<keyword evidence="5 10" id="KW-0812">Transmembrane</keyword>
<reference evidence="11" key="1">
    <citation type="journal article" date="2020" name="mSystems">
        <title>Genome- and Community-Level Interaction Insights into Carbon Utilization and Element Cycling Functions of Hydrothermarchaeota in Hydrothermal Sediment.</title>
        <authorList>
            <person name="Zhou Z."/>
            <person name="Liu Y."/>
            <person name="Xu W."/>
            <person name="Pan J."/>
            <person name="Luo Z.H."/>
            <person name="Li M."/>
        </authorList>
    </citation>
    <scope>NUCLEOTIDE SEQUENCE [LARGE SCALE GENOMIC DNA]</scope>
    <source>
        <strain evidence="11">SpSt-508</strain>
    </source>
</reference>
<organism evidence="11">
    <name type="scientific">Schlesneria paludicola</name>
    <dbReference type="NCBI Taxonomy" id="360056"/>
    <lineage>
        <taxon>Bacteria</taxon>
        <taxon>Pseudomonadati</taxon>
        <taxon>Planctomycetota</taxon>
        <taxon>Planctomycetia</taxon>
        <taxon>Planctomycetales</taxon>
        <taxon>Planctomycetaceae</taxon>
        <taxon>Schlesneria</taxon>
    </lineage>
</organism>
<evidence type="ECO:0000256" key="9">
    <source>
        <dbReference type="PIRNR" id="PIRNR016636"/>
    </source>
</evidence>
<evidence type="ECO:0000256" key="1">
    <source>
        <dbReference type="ARBA" id="ARBA00004651"/>
    </source>
</evidence>
<dbReference type="PIRSF" id="PIRSF016636">
    <property type="entry name" value="AlgI_DltB"/>
    <property type="match status" value="1"/>
</dbReference>
<dbReference type="GO" id="GO:0042121">
    <property type="term" value="P:alginic acid biosynthetic process"/>
    <property type="evidence" value="ECO:0007669"/>
    <property type="project" value="InterPro"/>
</dbReference>
<dbReference type="InterPro" id="IPR051085">
    <property type="entry name" value="MB_O-acyltransferase"/>
</dbReference>
<sequence>MTFNSFLFWLFFAAVWAVYWRLPHRAQNRLLLLASYVFYGCWDWRFLGLIVFTTCCDFLLARRMAACTSPRPRRLWLTASIVINLSILGFFKYYGFFARELAALLTGVGLTPLLPTLDVVLPVGISFYTFQTMSYTIDVYRGRVRPAANLLDFALYIAFFPQLVAGPIERAETLLPQVLQPRRWHGDSFARGLYFVAYGLFQKVVVADNMAVLVNTVFRTPPSALSSLEVALGIYAFAFQIYGDFAGYSSIARGVAQWLGFELMSNFERPYLALDPSDFWRRWHISLSQWLRDYLYIPLGGNRGGAWLTYRNLLLTMLLGGLWHGANWTFLAWGAFHGLLLCGFRLFGRRREGMALAPRQRLLQMVVMFHGVCLGWLFFRADSLPLALSLLGQLLTPPTVTPLATTILGTMLFCVGPLMAYEVWVESQREPLPLLNAHWLPRGLAYAYVALMCLLIPPPVAATFIYFQF</sequence>
<keyword evidence="7 9" id="KW-0472">Membrane</keyword>
<evidence type="ECO:0000256" key="3">
    <source>
        <dbReference type="ARBA" id="ARBA00022475"/>
    </source>
</evidence>
<evidence type="ECO:0000256" key="2">
    <source>
        <dbReference type="ARBA" id="ARBA00010323"/>
    </source>
</evidence>
<dbReference type="PANTHER" id="PTHR13285">
    <property type="entry name" value="ACYLTRANSFERASE"/>
    <property type="match status" value="1"/>
</dbReference>
<comment type="subcellular location">
    <subcellularLocation>
        <location evidence="1">Cell membrane</location>
        <topology evidence="1">Multi-pass membrane protein</topology>
    </subcellularLocation>
</comment>
<comment type="similarity">
    <text evidence="2 9">Belongs to the membrane-bound acyltransferase family.</text>
</comment>
<protein>
    <submittedName>
        <fullName evidence="11">MBOAT family protein</fullName>
    </submittedName>
</protein>
<evidence type="ECO:0000256" key="7">
    <source>
        <dbReference type="ARBA" id="ARBA00023136"/>
    </source>
</evidence>
<keyword evidence="6 10" id="KW-1133">Transmembrane helix</keyword>
<keyword evidence="3 9" id="KW-1003">Cell membrane</keyword>
<dbReference type="InterPro" id="IPR004299">
    <property type="entry name" value="MBOAT_fam"/>
</dbReference>
<feature type="transmembrane region" description="Helical" evidence="10">
    <location>
        <begin position="445"/>
        <end position="467"/>
    </location>
</feature>
<dbReference type="GO" id="GO:0005886">
    <property type="term" value="C:plasma membrane"/>
    <property type="evidence" value="ECO:0007669"/>
    <property type="project" value="UniProtKB-SubCell"/>
</dbReference>
<feature type="transmembrane region" description="Helical" evidence="10">
    <location>
        <begin position="399"/>
        <end position="424"/>
    </location>
</feature>
<proteinExistence type="inferred from homology"/>
<dbReference type="Pfam" id="PF03062">
    <property type="entry name" value="MBOAT"/>
    <property type="match status" value="1"/>
</dbReference>
<accession>A0A7C4LKE6</accession>
<keyword evidence="8 9" id="KW-0012">Acyltransferase</keyword>
<comment type="caution">
    <text evidence="11">The sequence shown here is derived from an EMBL/GenBank/DDBJ whole genome shotgun (WGS) entry which is preliminary data.</text>
</comment>
<feature type="transmembrane region" description="Helical" evidence="10">
    <location>
        <begin position="360"/>
        <end position="379"/>
    </location>
</feature>
<evidence type="ECO:0000256" key="8">
    <source>
        <dbReference type="ARBA" id="ARBA00023315"/>
    </source>
</evidence>
<dbReference type="AlphaFoldDB" id="A0A7C4LKE6"/>
<dbReference type="InterPro" id="IPR028362">
    <property type="entry name" value="AlgI"/>
</dbReference>
<dbReference type="InterPro" id="IPR024194">
    <property type="entry name" value="Ac/AlaTfrase_AlgI/DltB"/>
</dbReference>
<evidence type="ECO:0000313" key="11">
    <source>
        <dbReference type="EMBL" id="HGT37799.1"/>
    </source>
</evidence>
<name>A0A7C4LKE6_9PLAN</name>
<evidence type="ECO:0000256" key="10">
    <source>
        <dbReference type="SAM" id="Phobius"/>
    </source>
</evidence>
<dbReference type="GO" id="GO:0016746">
    <property type="term" value="F:acyltransferase activity"/>
    <property type="evidence" value="ECO:0007669"/>
    <property type="project" value="UniProtKB-KW"/>
</dbReference>
<evidence type="ECO:0000256" key="5">
    <source>
        <dbReference type="ARBA" id="ARBA00022692"/>
    </source>
</evidence>
<dbReference type="PANTHER" id="PTHR13285:SF23">
    <property type="entry name" value="TEICHOIC ACID D-ALANYLTRANSFERASE"/>
    <property type="match status" value="1"/>
</dbReference>
<evidence type="ECO:0000256" key="4">
    <source>
        <dbReference type="ARBA" id="ARBA00022679"/>
    </source>
</evidence>
<feature type="transmembrane region" description="Helical" evidence="10">
    <location>
        <begin position="75"/>
        <end position="95"/>
    </location>
</feature>
<evidence type="ECO:0000256" key="6">
    <source>
        <dbReference type="ARBA" id="ARBA00022989"/>
    </source>
</evidence>